<dbReference type="GO" id="GO:0005886">
    <property type="term" value="C:plasma membrane"/>
    <property type="evidence" value="ECO:0007669"/>
    <property type="project" value="TreeGrafter"/>
</dbReference>
<dbReference type="InterPro" id="IPR000068">
    <property type="entry name" value="GPCR_3_Ca_sens_rcpt-rel"/>
</dbReference>
<evidence type="ECO:0000256" key="1">
    <source>
        <dbReference type="ARBA" id="ARBA00004141"/>
    </source>
</evidence>
<dbReference type="STRING" id="106582.ENSMZEP00005012793"/>
<keyword evidence="3 6" id="KW-1133">Transmembrane helix</keyword>
<dbReference type="InterPro" id="IPR017978">
    <property type="entry name" value="GPCR_3_C"/>
</dbReference>
<keyword evidence="4 6" id="KW-0472">Membrane</keyword>
<dbReference type="PRINTS" id="PR00248">
    <property type="entry name" value="GPCRMGR"/>
</dbReference>
<keyword evidence="5" id="KW-0325">Glycoprotein</keyword>
<dbReference type="GO" id="GO:0004930">
    <property type="term" value="F:G protein-coupled receptor activity"/>
    <property type="evidence" value="ECO:0007669"/>
    <property type="project" value="InterPro"/>
</dbReference>
<dbReference type="PROSITE" id="PS50259">
    <property type="entry name" value="G_PROTEIN_RECEP_F3_4"/>
    <property type="match status" value="1"/>
</dbReference>
<accession>A0A3P9BS61</accession>
<keyword evidence="9" id="KW-1185">Reference proteome</keyword>
<reference evidence="8 9" key="1">
    <citation type="journal article" date="2014" name="Nature">
        <title>The genomic substrate for adaptive radiation in African cichlid fish.</title>
        <authorList>
            <person name="Brawand D."/>
            <person name="Wagner C.E."/>
            <person name="Li Y.I."/>
            <person name="Malinsky M."/>
            <person name="Keller I."/>
            <person name="Fan S."/>
            <person name="Simakov O."/>
            <person name="Ng A.Y."/>
            <person name="Lim Z.W."/>
            <person name="Bezault E."/>
            <person name="Turner-Maier J."/>
            <person name="Johnson J."/>
            <person name="Alcazar R."/>
            <person name="Noh H.J."/>
            <person name="Russell P."/>
            <person name="Aken B."/>
            <person name="Alfoldi J."/>
            <person name="Amemiya C."/>
            <person name="Azzouzi N."/>
            <person name="Baroiller J.F."/>
            <person name="Barloy-Hubler F."/>
            <person name="Berlin A."/>
            <person name="Bloomquist R."/>
            <person name="Carleton K.L."/>
            <person name="Conte M.A."/>
            <person name="D'Cotta H."/>
            <person name="Eshel O."/>
            <person name="Gaffney L."/>
            <person name="Galibert F."/>
            <person name="Gante H.F."/>
            <person name="Gnerre S."/>
            <person name="Greuter L."/>
            <person name="Guyon R."/>
            <person name="Haddad N.S."/>
            <person name="Haerty W."/>
            <person name="Harris R.M."/>
            <person name="Hofmann H.A."/>
            <person name="Hourlier T."/>
            <person name="Hulata G."/>
            <person name="Jaffe D.B."/>
            <person name="Lara M."/>
            <person name="Lee A.P."/>
            <person name="MacCallum I."/>
            <person name="Mwaiko S."/>
            <person name="Nikaido M."/>
            <person name="Nishihara H."/>
            <person name="Ozouf-Costaz C."/>
            <person name="Penman D.J."/>
            <person name="Przybylski D."/>
            <person name="Rakotomanga M."/>
            <person name="Renn S.C.P."/>
            <person name="Ribeiro F.J."/>
            <person name="Ron M."/>
            <person name="Salzburger W."/>
            <person name="Sanchez-Pulido L."/>
            <person name="Santos M.E."/>
            <person name="Searle S."/>
            <person name="Sharpe T."/>
            <person name="Swofford R."/>
            <person name="Tan F.J."/>
            <person name="Williams L."/>
            <person name="Young S."/>
            <person name="Yin S."/>
            <person name="Okada N."/>
            <person name="Kocher T.D."/>
            <person name="Miska E.A."/>
            <person name="Lander E.S."/>
            <person name="Venkatesh B."/>
            <person name="Fernald R.D."/>
            <person name="Meyer A."/>
            <person name="Ponting C.P."/>
            <person name="Streelman J.T."/>
            <person name="Lindblad-Toh K."/>
            <person name="Seehausen O."/>
            <person name="Di Palma F."/>
        </authorList>
    </citation>
    <scope>NUCLEOTIDE SEQUENCE</scope>
</reference>
<name>A0A3P9BS61_9CICH</name>
<feature type="transmembrane region" description="Helical" evidence="6">
    <location>
        <begin position="47"/>
        <end position="70"/>
    </location>
</feature>
<feature type="transmembrane region" description="Helical" evidence="6">
    <location>
        <begin position="233"/>
        <end position="257"/>
    </location>
</feature>
<feature type="transmembrane region" description="Helical" evidence="6">
    <location>
        <begin position="82"/>
        <end position="102"/>
    </location>
</feature>
<evidence type="ECO:0000256" key="3">
    <source>
        <dbReference type="ARBA" id="ARBA00022989"/>
    </source>
</evidence>
<keyword evidence="2 6" id="KW-0812">Transmembrane</keyword>
<organism evidence="8 9">
    <name type="scientific">Maylandia zebra</name>
    <name type="common">zebra mbuna</name>
    <dbReference type="NCBI Taxonomy" id="106582"/>
    <lineage>
        <taxon>Eukaryota</taxon>
        <taxon>Metazoa</taxon>
        <taxon>Chordata</taxon>
        <taxon>Craniata</taxon>
        <taxon>Vertebrata</taxon>
        <taxon>Euteleostomi</taxon>
        <taxon>Actinopterygii</taxon>
        <taxon>Neopterygii</taxon>
        <taxon>Teleostei</taxon>
        <taxon>Neoteleostei</taxon>
        <taxon>Acanthomorphata</taxon>
        <taxon>Ovalentaria</taxon>
        <taxon>Cichlomorphae</taxon>
        <taxon>Cichliformes</taxon>
        <taxon>Cichlidae</taxon>
        <taxon>African cichlids</taxon>
        <taxon>Pseudocrenilabrinae</taxon>
        <taxon>Haplochromini</taxon>
        <taxon>Maylandia</taxon>
        <taxon>Maylandia zebra complex</taxon>
    </lineage>
</organism>
<sequence length="319" mass="35670">MLLSTPAHSHTPYPPLCTDYQYSIPEQRDQCFNKTDEFLLWTDPFSVILSSLAVVGIITTVVFAVLFAVYFKTPIVKAVGGYLCFLELFSLVAGFCLTFTFIGKPTEKIHCVGVPLFGVSFTVCISCILANLLQILVAFNFNLNVGSWVKKLNKPLLVVTIVSGIQLALSVSWLIVNPPIPKEMPGKETILQQCETQSLEYFIAMLAYNAFLGFICLVFAFKGKQLPDLYKNASLITISMLLFVVIWIIFLPIYLTLTGKYKPAVQSAAILTSCFSVLGCHLAPKCYIMLFRKELNHESAITEYIRKHYERKGISVVQS</sequence>
<dbReference type="Ensembl" id="ENSMZET00005013237.1">
    <property type="protein sequence ID" value="ENSMZEP00005012793.1"/>
    <property type="gene ID" value="ENSMZEG00005009604.1"/>
</dbReference>
<feature type="transmembrane region" description="Helical" evidence="6">
    <location>
        <begin position="201"/>
        <end position="221"/>
    </location>
</feature>
<evidence type="ECO:0000256" key="2">
    <source>
        <dbReference type="ARBA" id="ARBA00022692"/>
    </source>
</evidence>
<evidence type="ECO:0000313" key="9">
    <source>
        <dbReference type="Proteomes" id="UP000265160"/>
    </source>
</evidence>
<feature type="transmembrane region" description="Helical" evidence="6">
    <location>
        <begin position="114"/>
        <end position="143"/>
    </location>
</feature>
<feature type="transmembrane region" description="Helical" evidence="6">
    <location>
        <begin position="263"/>
        <end position="283"/>
    </location>
</feature>
<dbReference type="Proteomes" id="UP000265160">
    <property type="component" value="LG19"/>
</dbReference>
<dbReference type="PANTHER" id="PTHR24061">
    <property type="entry name" value="CALCIUM-SENSING RECEPTOR-RELATED"/>
    <property type="match status" value="1"/>
</dbReference>
<protein>
    <recommendedName>
        <fullName evidence="7">G-protein coupled receptors family 3 profile domain-containing protein</fullName>
    </recommendedName>
</protein>
<comment type="subcellular location">
    <subcellularLocation>
        <location evidence="1">Membrane</location>
        <topology evidence="1">Multi-pass membrane protein</topology>
    </subcellularLocation>
</comment>
<evidence type="ECO:0000313" key="8">
    <source>
        <dbReference type="Ensembl" id="ENSMZEP00005012793.1"/>
    </source>
</evidence>
<dbReference type="AlphaFoldDB" id="A0A3P9BS61"/>
<evidence type="ECO:0000256" key="6">
    <source>
        <dbReference type="SAM" id="Phobius"/>
    </source>
</evidence>
<reference evidence="8" key="2">
    <citation type="submission" date="2025-08" db="UniProtKB">
        <authorList>
            <consortium name="Ensembl"/>
        </authorList>
    </citation>
    <scope>IDENTIFICATION</scope>
</reference>
<evidence type="ECO:0000256" key="5">
    <source>
        <dbReference type="ARBA" id="ARBA00023180"/>
    </source>
</evidence>
<feature type="transmembrane region" description="Helical" evidence="6">
    <location>
        <begin position="155"/>
        <end position="176"/>
    </location>
</feature>
<proteinExistence type="predicted"/>
<evidence type="ECO:0000259" key="7">
    <source>
        <dbReference type="PROSITE" id="PS50259"/>
    </source>
</evidence>
<dbReference type="Pfam" id="PF00003">
    <property type="entry name" value="7tm_3"/>
    <property type="match status" value="1"/>
</dbReference>
<dbReference type="PANTHER" id="PTHR24061:SF422">
    <property type="entry name" value="G-PROTEIN COUPLED RECEPTORS FAMILY 3 PROFILE DOMAIN-CONTAINING PROTEIN"/>
    <property type="match status" value="1"/>
</dbReference>
<dbReference type="GeneTree" id="ENSGT00940000158416"/>
<evidence type="ECO:0000256" key="4">
    <source>
        <dbReference type="ARBA" id="ARBA00023136"/>
    </source>
</evidence>
<feature type="domain" description="G-protein coupled receptors family 3 profile" evidence="7">
    <location>
        <begin position="45"/>
        <end position="296"/>
    </location>
</feature>
<dbReference type="InterPro" id="IPR000337">
    <property type="entry name" value="GPCR_3"/>
</dbReference>
<reference evidence="8" key="3">
    <citation type="submission" date="2025-09" db="UniProtKB">
        <authorList>
            <consortium name="Ensembl"/>
        </authorList>
    </citation>
    <scope>IDENTIFICATION</scope>
</reference>